<dbReference type="SUPFAM" id="SSF53098">
    <property type="entry name" value="Ribonuclease H-like"/>
    <property type="match status" value="1"/>
</dbReference>
<dbReference type="PANTHER" id="PTHR30231:SF4">
    <property type="entry name" value="PROTEIN NEN2"/>
    <property type="match status" value="1"/>
</dbReference>
<proteinExistence type="predicted"/>
<keyword evidence="3" id="KW-0269">Exonuclease</keyword>
<dbReference type="RefSeq" id="WP_190787924.1">
    <property type="nucleotide sequence ID" value="NZ_JACXLC010000001.1"/>
</dbReference>
<keyword evidence="6" id="KW-1185">Reference proteome</keyword>
<dbReference type="InterPro" id="IPR013520">
    <property type="entry name" value="Ribonucl_H"/>
</dbReference>
<dbReference type="EMBL" id="JACXLC010000001">
    <property type="protein sequence ID" value="MBD2842468.1"/>
    <property type="molecule type" value="Genomic_DNA"/>
</dbReference>
<dbReference type="Gene3D" id="3.30.420.10">
    <property type="entry name" value="Ribonuclease H-like superfamily/Ribonuclease H"/>
    <property type="match status" value="1"/>
</dbReference>
<gene>
    <name evidence="5" type="ORF">IB285_09390</name>
</gene>
<evidence type="ECO:0000313" key="6">
    <source>
        <dbReference type="Proteomes" id="UP000635384"/>
    </source>
</evidence>
<dbReference type="InterPro" id="IPR012337">
    <property type="entry name" value="RNaseH-like_sf"/>
</dbReference>
<sequence length="221" mass="23784">MFTKWRFDRRLNSLAASGHEVLTDYAGSDWPDRNSAASGAAYLALDFELDGLRRDADLLQAGWVPFAGDCIAMASARSVDIRSDASLDPAAVTIHGIGEQRAARGQKLAEVAGSLIAALSGCIIVAHAAEIEVSALQRVGKAIWGIKLPVRSICTLALERKLHPHLVGAEAYRLGPCRARYGLPDYEVHDALTDAIAAAELFQAQLSRLPEDVILGDLEQR</sequence>
<evidence type="ECO:0000259" key="4">
    <source>
        <dbReference type="SMART" id="SM00479"/>
    </source>
</evidence>
<comment type="caution">
    <text evidence="5">The sequence shown here is derived from an EMBL/GenBank/DDBJ whole genome shotgun (WGS) entry which is preliminary data.</text>
</comment>
<evidence type="ECO:0000313" key="5">
    <source>
        <dbReference type="EMBL" id="MBD2842468.1"/>
    </source>
</evidence>
<reference evidence="5 6" key="1">
    <citation type="submission" date="2020-09" db="EMBL/GenBank/DDBJ databases">
        <authorList>
            <person name="Yoon J.-W."/>
        </authorList>
    </citation>
    <scope>NUCLEOTIDE SEQUENCE [LARGE SCALE GENOMIC DNA]</scope>
    <source>
        <strain evidence="5 6">KMU-140</strain>
    </source>
</reference>
<dbReference type="Pfam" id="PF00929">
    <property type="entry name" value="RNase_T"/>
    <property type="match status" value="1"/>
</dbReference>
<evidence type="ECO:0000256" key="1">
    <source>
        <dbReference type="ARBA" id="ARBA00022722"/>
    </source>
</evidence>
<evidence type="ECO:0000256" key="3">
    <source>
        <dbReference type="ARBA" id="ARBA00022839"/>
    </source>
</evidence>
<protein>
    <recommendedName>
        <fullName evidence="4">Exonuclease domain-containing protein</fullName>
    </recommendedName>
</protein>
<evidence type="ECO:0000256" key="2">
    <source>
        <dbReference type="ARBA" id="ARBA00022801"/>
    </source>
</evidence>
<organism evidence="5 6">
    <name type="scientific">Erythrobacter rubeus</name>
    <dbReference type="NCBI Taxonomy" id="2760803"/>
    <lineage>
        <taxon>Bacteria</taxon>
        <taxon>Pseudomonadati</taxon>
        <taxon>Pseudomonadota</taxon>
        <taxon>Alphaproteobacteria</taxon>
        <taxon>Sphingomonadales</taxon>
        <taxon>Erythrobacteraceae</taxon>
        <taxon>Erythrobacter/Porphyrobacter group</taxon>
        <taxon>Erythrobacter</taxon>
    </lineage>
</organism>
<dbReference type="PANTHER" id="PTHR30231">
    <property type="entry name" value="DNA POLYMERASE III SUBUNIT EPSILON"/>
    <property type="match status" value="1"/>
</dbReference>
<feature type="domain" description="Exonuclease" evidence="4">
    <location>
        <begin position="41"/>
        <end position="211"/>
    </location>
</feature>
<keyword evidence="1" id="KW-0540">Nuclease</keyword>
<name>A0ABR8KP32_9SPHN</name>
<dbReference type="CDD" id="cd06127">
    <property type="entry name" value="DEDDh"/>
    <property type="match status" value="1"/>
</dbReference>
<accession>A0ABR8KP32</accession>
<dbReference type="InterPro" id="IPR036397">
    <property type="entry name" value="RNaseH_sf"/>
</dbReference>
<dbReference type="SMART" id="SM00479">
    <property type="entry name" value="EXOIII"/>
    <property type="match status" value="1"/>
</dbReference>
<dbReference type="Proteomes" id="UP000635384">
    <property type="component" value="Unassembled WGS sequence"/>
</dbReference>
<keyword evidence="2" id="KW-0378">Hydrolase</keyword>